<feature type="compositionally biased region" description="Basic and acidic residues" evidence="1">
    <location>
        <begin position="297"/>
        <end position="308"/>
    </location>
</feature>
<keyword evidence="3" id="KW-1185">Reference proteome</keyword>
<proteinExistence type="predicted"/>
<dbReference type="Proteomes" id="UP001301350">
    <property type="component" value="Unassembled WGS sequence"/>
</dbReference>
<name>A0AAV9IXB4_CYACA</name>
<evidence type="ECO:0000313" key="2">
    <source>
        <dbReference type="EMBL" id="KAK4536972.1"/>
    </source>
</evidence>
<dbReference type="InterPro" id="IPR036188">
    <property type="entry name" value="FAD/NAD-bd_sf"/>
</dbReference>
<dbReference type="SUPFAM" id="SSF51905">
    <property type="entry name" value="FAD/NAD(P)-binding domain"/>
    <property type="match status" value="1"/>
</dbReference>
<protein>
    <submittedName>
        <fullName evidence="2">Uncharacterized protein</fullName>
    </submittedName>
</protein>
<sequence length="692" mass="76382">MPPASSFVWAGCTEWRRRRTVSESRYSTRLWGWRSREYRCRWRRSRVSAQTHSPRARDALPASVREFLRRCEEGSPEDALRKADEAWQRLLRTGSAAPGPARAVVHSAGRAPDIAAAGAAPEYDVVVLGGTLGIFMATALLVREPHLRVLVVEQGDVCGRHQEWNTSRAELNTLRALGVATADELDAAVATEFNPMRVGFTEEALARAPSPSMFYVDGVLNIGVSPRQLVATVRRRFEQCGGHILEQTRFLATEVQRDAVEVSLSVASAAASSSTAKREVVALGAGSTQARPWGAAESDHQQQQHNRSDTSAADTASPAEPQRRQPVRTRLLIDCMGNASPIARQHRELVYGQRRPTSVCVVVGSCCHAERGIDPFAGNTSGDLLFAFTRASGDRQYFWEAFPSDGGACRTTYLFTYVDVDERREMTLREMFSDYLRLLPEYQNLKGTDGAEVIARLRPLRALFGFFPAYAEHAPLPPAFDRVMAIGDASGVQSPLSFGGFGAMLRHLPRLTAAVSEALAANTLSAAHLRAIHAYLPSLSVTWLFQRAMSYRVGQMPLRPPTGAKDAATAAVVNDILCTNFSVMSRDPRILRPFLMDVVQFGGLTRALLLVTLLHGGIVPRILSHVGGVQPLLQWLGNYLALLQYALASRWVGEPTAVHRVIERLLPSAEARYLWRRQREAWLWGSGRDHRA</sequence>
<comment type="caution">
    <text evidence="2">The sequence shown here is derived from an EMBL/GenBank/DDBJ whole genome shotgun (WGS) entry which is preliminary data.</text>
</comment>
<organism evidence="2 3">
    <name type="scientific">Cyanidium caldarium</name>
    <name type="common">Red alga</name>
    <dbReference type="NCBI Taxonomy" id="2771"/>
    <lineage>
        <taxon>Eukaryota</taxon>
        <taxon>Rhodophyta</taxon>
        <taxon>Bangiophyceae</taxon>
        <taxon>Cyanidiales</taxon>
        <taxon>Cyanidiaceae</taxon>
        <taxon>Cyanidium</taxon>
    </lineage>
</organism>
<dbReference type="PANTHER" id="PTHR32098">
    <property type="entry name" value="LYCOPENE BETA/EPSILON CYCLASE PROTEIN"/>
    <property type="match status" value="1"/>
</dbReference>
<accession>A0AAV9IXB4</accession>
<dbReference type="AlphaFoldDB" id="A0AAV9IXB4"/>
<dbReference type="PANTHER" id="PTHR32098:SF5">
    <property type="entry name" value="LYCOPENE BETA_EPSILON CYCLASE PROTEIN"/>
    <property type="match status" value="1"/>
</dbReference>
<reference evidence="2 3" key="1">
    <citation type="submission" date="2022-07" db="EMBL/GenBank/DDBJ databases">
        <title>Genome-wide signatures of adaptation to extreme environments.</title>
        <authorList>
            <person name="Cho C.H."/>
            <person name="Yoon H.S."/>
        </authorList>
    </citation>
    <scope>NUCLEOTIDE SEQUENCE [LARGE SCALE GENOMIC DNA]</scope>
    <source>
        <strain evidence="2 3">DBV 063 E5</strain>
    </source>
</reference>
<gene>
    <name evidence="2" type="ORF">CDCA_CDCA10G2997</name>
</gene>
<evidence type="ECO:0000256" key="1">
    <source>
        <dbReference type="SAM" id="MobiDB-lite"/>
    </source>
</evidence>
<evidence type="ECO:0000313" key="3">
    <source>
        <dbReference type="Proteomes" id="UP001301350"/>
    </source>
</evidence>
<dbReference type="Gene3D" id="3.50.50.60">
    <property type="entry name" value="FAD/NAD(P)-binding domain"/>
    <property type="match status" value="1"/>
</dbReference>
<dbReference type="EMBL" id="JANCYW010000010">
    <property type="protein sequence ID" value="KAK4536972.1"/>
    <property type="molecule type" value="Genomic_DNA"/>
</dbReference>
<feature type="region of interest" description="Disordered" evidence="1">
    <location>
        <begin position="288"/>
        <end position="324"/>
    </location>
</feature>